<dbReference type="PROSITE" id="PS51194">
    <property type="entry name" value="HELICASE_CTER"/>
    <property type="match status" value="1"/>
</dbReference>
<feature type="compositionally biased region" description="Basic and acidic residues" evidence="9">
    <location>
        <begin position="23"/>
        <end position="50"/>
    </location>
</feature>
<dbReference type="Pfam" id="PF00271">
    <property type="entry name" value="Helicase_C"/>
    <property type="match status" value="1"/>
</dbReference>
<evidence type="ECO:0000313" key="12">
    <source>
        <dbReference type="EMBL" id="PWN32770.1"/>
    </source>
</evidence>
<sequence length="841" mass="96736">MHSSRMSKLNYLLQRSQIYSKIMSEKMQKEKEQRVQKERRQQEAASKEDTKGEEEEEPKAKRSTRSGGAESRSSKQKAQPKSPQKVKRKNEDQKYNISDYLEQDDIQKNGTDSKAATGQNADLVTTSFKQPKMITGATLRDYQLYGVEWLIGLYENGLNGILADEMGLGKTLQTISFIAHLKEKKQWGPYLVVCPASTLQNWMDEIARFAPELKALMYYNSDKKERRNWINQYSRDPKTDKEKMDFPIFVTSYEIAINDARLLGGLRWKFIIVDEGHRLKNRNARLTRELKTYNSANRLILTGTPVHNNLAELWSLLNFVLPDIFDNLEEFEGWFDFSDLQSEGGSARLLSREQSQKIISTLRDILDPFILQREKKNVEKDLPPKKEYMLYAPLTQQQKELYEEVLNNSIRAKLTEMMTGMTWEQIKETGKLTAGEGWDEPLRHVGGSDKKQKRSRKSIQQSDTPNGKRNREESTEEEAQKKPRKARRSRQDGNAYNEEDETEKQFMDRMERGDDQTPVKSLSKRSSRGGTQTPQENGAGSFSVGDIERQSKEHLVKQAQKDISNMHLQNPIMQLRKVAAHPFLLYWPRDPTSGELIANEDLIYASGKMMMLNRLLDALWSKGHKVLLFSQFTTMLDILEEWCVDYKGVTPFRIDGTVSVQERANLMKEFNTNKGPDACKIFLLSTRSGGLGVNLVAADTVIFYDTDWNPQVDRQAQDRAHRIGQTKPVLVFRLITRDTAEERIVKRAFAKQELSTLVMSGDQFSKQTSAAASAFAKGRVGKANSSRVEEWTALLDELKSESVQFEIADKKSQMISDEHLDMLLDRRPHVFEKRKTGWNQN</sequence>
<evidence type="ECO:0000259" key="11">
    <source>
        <dbReference type="PROSITE" id="PS51194"/>
    </source>
</evidence>
<proteinExistence type="inferred from homology"/>
<dbReference type="InterPro" id="IPR000330">
    <property type="entry name" value="SNF2_N"/>
</dbReference>
<dbReference type="FunFam" id="3.40.50.10810:FF:000015">
    <property type="entry name" value="lymphoid-specific helicase isoform X1"/>
    <property type="match status" value="1"/>
</dbReference>
<protein>
    <submittedName>
        <fullName evidence="12">Uncharacterized protein</fullName>
    </submittedName>
</protein>
<dbReference type="SUPFAM" id="SSF52540">
    <property type="entry name" value="P-loop containing nucleoside triphosphate hydrolases"/>
    <property type="match status" value="2"/>
</dbReference>
<dbReference type="Gene3D" id="3.40.50.300">
    <property type="entry name" value="P-loop containing nucleotide triphosphate hydrolases"/>
    <property type="match status" value="1"/>
</dbReference>
<dbReference type="OrthoDB" id="5857104at2759"/>
<keyword evidence="4" id="KW-0378">Hydrolase</keyword>
<feature type="compositionally biased region" description="Basic and acidic residues" evidence="9">
    <location>
        <begin position="469"/>
        <end position="481"/>
    </location>
</feature>
<dbReference type="GO" id="GO:0005524">
    <property type="term" value="F:ATP binding"/>
    <property type="evidence" value="ECO:0007669"/>
    <property type="project" value="UniProtKB-KW"/>
</dbReference>
<evidence type="ECO:0000256" key="2">
    <source>
        <dbReference type="ARBA" id="ARBA00007025"/>
    </source>
</evidence>
<keyword evidence="13" id="KW-1185">Reference proteome</keyword>
<feature type="compositionally biased region" description="Basic and acidic residues" evidence="9">
    <location>
        <begin position="440"/>
        <end position="450"/>
    </location>
</feature>
<dbReference type="InterPro" id="IPR027417">
    <property type="entry name" value="P-loop_NTPase"/>
</dbReference>
<comment type="subcellular location">
    <subcellularLocation>
        <location evidence="1">Nucleus</location>
    </subcellularLocation>
</comment>
<dbReference type="Gene3D" id="3.40.50.10810">
    <property type="entry name" value="Tandem AAA-ATPase domain"/>
    <property type="match status" value="1"/>
</dbReference>
<dbReference type="InterPro" id="IPR014001">
    <property type="entry name" value="Helicase_ATP-bd"/>
</dbReference>
<dbReference type="AlphaFoldDB" id="A0A316V5E4"/>
<evidence type="ECO:0000256" key="6">
    <source>
        <dbReference type="ARBA" id="ARBA00022840"/>
    </source>
</evidence>
<feature type="compositionally biased region" description="Polar residues" evidence="9">
    <location>
        <begin position="528"/>
        <end position="540"/>
    </location>
</feature>
<evidence type="ECO:0000256" key="7">
    <source>
        <dbReference type="ARBA" id="ARBA00023054"/>
    </source>
</evidence>
<reference evidence="12 13" key="1">
    <citation type="journal article" date="2018" name="Mol. Biol. Evol.">
        <title>Broad Genomic Sampling Reveals a Smut Pathogenic Ancestry of the Fungal Clade Ustilaginomycotina.</title>
        <authorList>
            <person name="Kijpornyongpan T."/>
            <person name="Mondo S.J."/>
            <person name="Barry K."/>
            <person name="Sandor L."/>
            <person name="Lee J."/>
            <person name="Lipzen A."/>
            <person name="Pangilinan J."/>
            <person name="LaButti K."/>
            <person name="Hainaut M."/>
            <person name="Henrissat B."/>
            <person name="Grigoriev I.V."/>
            <person name="Spatafora J.W."/>
            <person name="Aime M.C."/>
        </authorList>
    </citation>
    <scope>NUCLEOTIDE SEQUENCE [LARGE SCALE GENOMIC DNA]</scope>
    <source>
        <strain evidence="12 13">MCA 3882</strain>
    </source>
</reference>
<dbReference type="InterPro" id="IPR049730">
    <property type="entry name" value="SNF2/RAD54-like_C"/>
</dbReference>
<dbReference type="Proteomes" id="UP000245771">
    <property type="component" value="Unassembled WGS sequence"/>
</dbReference>
<comment type="similarity">
    <text evidence="2">Belongs to the SNF2/RAD54 helicase family.</text>
</comment>
<dbReference type="PROSITE" id="PS51192">
    <property type="entry name" value="HELICASE_ATP_BIND_1"/>
    <property type="match status" value="1"/>
</dbReference>
<keyword evidence="7" id="KW-0175">Coiled coil</keyword>
<dbReference type="InterPro" id="IPR001650">
    <property type="entry name" value="Helicase_C-like"/>
</dbReference>
<evidence type="ECO:0000256" key="9">
    <source>
        <dbReference type="SAM" id="MobiDB-lite"/>
    </source>
</evidence>
<dbReference type="GO" id="GO:0005634">
    <property type="term" value="C:nucleus"/>
    <property type="evidence" value="ECO:0007669"/>
    <property type="project" value="UniProtKB-SubCell"/>
</dbReference>
<evidence type="ECO:0000256" key="5">
    <source>
        <dbReference type="ARBA" id="ARBA00022806"/>
    </source>
</evidence>
<feature type="region of interest" description="Disordered" evidence="9">
    <location>
        <begin position="23"/>
        <end position="116"/>
    </location>
</feature>
<dbReference type="InterPro" id="IPR038718">
    <property type="entry name" value="SNF2-like_sf"/>
</dbReference>
<dbReference type="GO" id="GO:0016787">
    <property type="term" value="F:hydrolase activity"/>
    <property type="evidence" value="ECO:0007669"/>
    <property type="project" value="UniProtKB-KW"/>
</dbReference>
<dbReference type="GO" id="GO:0004386">
    <property type="term" value="F:helicase activity"/>
    <property type="evidence" value="ECO:0007669"/>
    <property type="project" value="UniProtKB-KW"/>
</dbReference>
<keyword evidence="8" id="KW-0539">Nucleus</keyword>
<evidence type="ECO:0000256" key="1">
    <source>
        <dbReference type="ARBA" id="ARBA00004123"/>
    </source>
</evidence>
<dbReference type="PANTHER" id="PTHR10799">
    <property type="entry name" value="SNF2/RAD54 HELICASE FAMILY"/>
    <property type="match status" value="1"/>
</dbReference>
<keyword evidence="3" id="KW-0547">Nucleotide-binding</keyword>
<dbReference type="EMBL" id="KZ819605">
    <property type="protein sequence ID" value="PWN32770.1"/>
    <property type="molecule type" value="Genomic_DNA"/>
</dbReference>
<dbReference type="STRING" id="1280837.A0A316V5E4"/>
<feature type="domain" description="Helicase C-terminal" evidence="11">
    <location>
        <begin position="611"/>
        <end position="772"/>
    </location>
</feature>
<feature type="non-terminal residue" evidence="12">
    <location>
        <position position="841"/>
    </location>
</feature>
<dbReference type="RefSeq" id="XP_025353072.1">
    <property type="nucleotide sequence ID" value="XM_025497043.1"/>
</dbReference>
<feature type="compositionally biased region" description="Basic and acidic residues" evidence="9">
    <location>
        <begin position="503"/>
        <end position="517"/>
    </location>
</feature>
<organism evidence="12 13">
    <name type="scientific">Meira miltonrushii</name>
    <dbReference type="NCBI Taxonomy" id="1280837"/>
    <lineage>
        <taxon>Eukaryota</taxon>
        <taxon>Fungi</taxon>
        <taxon>Dikarya</taxon>
        <taxon>Basidiomycota</taxon>
        <taxon>Ustilaginomycotina</taxon>
        <taxon>Exobasidiomycetes</taxon>
        <taxon>Exobasidiales</taxon>
        <taxon>Brachybasidiaceae</taxon>
        <taxon>Meira</taxon>
    </lineage>
</organism>
<dbReference type="InParanoid" id="A0A316V5E4"/>
<dbReference type="GeneID" id="37018824"/>
<evidence type="ECO:0000259" key="10">
    <source>
        <dbReference type="PROSITE" id="PS51192"/>
    </source>
</evidence>
<dbReference type="SMART" id="SM00490">
    <property type="entry name" value="HELICc"/>
    <property type="match status" value="1"/>
</dbReference>
<feature type="region of interest" description="Disordered" evidence="9">
    <location>
        <begin position="432"/>
        <end position="543"/>
    </location>
</feature>
<accession>A0A316V5E4</accession>
<dbReference type="SMART" id="SM00487">
    <property type="entry name" value="DEXDc"/>
    <property type="match status" value="1"/>
</dbReference>
<evidence type="ECO:0000256" key="3">
    <source>
        <dbReference type="ARBA" id="ARBA00022741"/>
    </source>
</evidence>
<evidence type="ECO:0000313" key="13">
    <source>
        <dbReference type="Proteomes" id="UP000245771"/>
    </source>
</evidence>
<dbReference type="Pfam" id="PF00176">
    <property type="entry name" value="SNF2-rel_dom"/>
    <property type="match status" value="1"/>
</dbReference>
<gene>
    <name evidence="12" type="ORF">FA14DRAFT_137818</name>
</gene>
<dbReference type="CDD" id="cd18793">
    <property type="entry name" value="SF2_C_SNF"/>
    <property type="match status" value="1"/>
</dbReference>
<feature type="domain" description="Helicase ATP-binding" evidence="10">
    <location>
        <begin position="151"/>
        <end position="323"/>
    </location>
</feature>
<keyword evidence="5" id="KW-0347">Helicase</keyword>
<evidence type="ECO:0000256" key="8">
    <source>
        <dbReference type="ARBA" id="ARBA00023242"/>
    </source>
</evidence>
<name>A0A316V5E4_9BASI</name>
<keyword evidence="6" id="KW-0067">ATP-binding</keyword>
<evidence type="ECO:0000256" key="4">
    <source>
        <dbReference type="ARBA" id="ARBA00022801"/>
    </source>
</evidence>